<dbReference type="Proteomes" id="UP000295110">
    <property type="component" value="Unassembled WGS sequence"/>
</dbReference>
<dbReference type="InterPro" id="IPR010131">
    <property type="entry name" value="MdtP/NodT-like"/>
</dbReference>
<keyword evidence="1" id="KW-0175">Coiled coil</keyword>
<dbReference type="GO" id="GO:0015562">
    <property type="term" value="F:efflux transmembrane transporter activity"/>
    <property type="evidence" value="ECO:0007669"/>
    <property type="project" value="InterPro"/>
</dbReference>
<comment type="caution">
    <text evidence="2">The sequence shown here is derived from an EMBL/GenBank/DDBJ whole genome shotgun (WGS) entry which is preliminary data.</text>
</comment>
<proteinExistence type="predicted"/>
<gene>
    <name evidence="2" type="ORF">EV671_101637</name>
</gene>
<evidence type="ECO:0000256" key="1">
    <source>
        <dbReference type="SAM" id="Coils"/>
    </source>
</evidence>
<evidence type="ECO:0000313" key="2">
    <source>
        <dbReference type="EMBL" id="TCU94615.1"/>
    </source>
</evidence>
<evidence type="ECO:0000313" key="3">
    <source>
        <dbReference type="Proteomes" id="UP000295110"/>
    </source>
</evidence>
<feature type="coiled-coil region" evidence="1">
    <location>
        <begin position="268"/>
        <end position="318"/>
    </location>
</feature>
<name>A0A4R3URQ3_ROSSA</name>
<dbReference type="EMBL" id="SMBU01000016">
    <property type="protein sequence ID" value="TCU94615.1"/>
    <property type="molecule type" value="Genomic_DNA"/>
</dbReference>
<accession>A0A4R3URQ3</accession>
<sequence>MAQGQSPALSAQQLQIAAAASVQVSAGALPDPKLSVGVESLPVSGMDRWSLTRDFMTMQRIALMQDVPNAAKREAQRQTAQARTERERALLVIQRLQLQLDLSLAWIAAQSADQRKSLLDELLAENQRLQESLPARIAAGSAQATDLLMARQEALGLKDRQDELARDRLKARSALRRWLGARADEPLADPPPTLRIPLEQLRANLDRHAELALYPAMRQMAQAEMSEAQAENRGDWGWEVAYSRRGRQWGDMVSVQLSFDLPWQKERRQQPQIRAKQLEAQRVEAEQEDVARRHLQELDDAAAELSTLERQIERLVSTGISLSRERASLALTNYQTAKGDLSNVLGARAQVLESRLRLIDLTAQRDVLIARLNSLTAP</sequence>
<dbReference type="PANTHER" id="PTHR30203:SF24">
    <property type="entry name" value="BLR4935 PROTEIN"/>
    <property type="match status" value="1"/>
</dbReference>
<dbReference type="SUPFAM" id="SSF56954">
    <property type="entry name" value="Outer membrane efflux proteins (OEP)"/>
    <property type="match status" value="1"/>
</dbReference>
<dbReference type="Gene3D" id="1.20.1600.10">
    <property type="entry name" value="Outer membrane efflux proteins (OEP)"/>
    <property type="match status" value="1"/>
</dbReference>
<dbReference type="PANTHER" id="PTHR30203">
    <property type="entry name" value="OUTER MEMBRANE CATION EFFLUX PROTEIN"/>
    <property type="match status" value="1"/>
</dbReference>
<protein>
    <submittedName>
        <fullName evidence="2">Outer membrane protein TolC</fullName>
    </submittedName>
</protein>
<keyword evidence="3" id="KW-1185">Reference proteome</keyword>
<organism evidence="2 3">
    <name type="scientific">Roseateles saccharophilus</name>
    <name type="common">Pseudomonas saccharophila</name>
    <dbReference type="NCBI Taxonomy" id="304"/>
    <lineage>
        <taxon>Bacteria</taxon>
        <taxon>Pseudomonadati</taxon>
        <taxon>Pseudomonadota</taxon>
        <taxon>Betaproteobacteria</taxon>
        <taxon>Burkholderiales</taxon>
        <taxon>Sphaerotilaceae</taxon>
        <taxon>Roseateles</taxon>
    </lineage>
</organism>
<dbReference type="AlphaFoldDB" id="A0A4R3URQ3"/>
<reference evidence="2 3" key="1">
    <citation type="submission" date="2019-03" db="EMBL/GenBank/DDBJ databases">
        <title>Genomic Encyclopedia of Type Strains, Phase IV (KMG-IV): sequencing the most valuable type-strain genomes for metagenomic binning, comparative biology and taxonomic classification.</title>
        <authorList>
            <person name="Goeker M."/>
        </authorList>
    </citation>
    <scope>NUCLEOTIDE SEQUENCE [LARGE SCALE GENOMIC DNA]</scope>
    <source>
        <strain evidence="2 3">DSM 654</strain>
    </source>
</reference>